<feature type="region of interest" description="Disordered" evidence="6">
    <location>
        <begin position="1"/>
        <end position="45"/>
    </location>
</feature>
<feature type="compositionally biased region" description="Basic and acidic residues" evidence="6">
    <location>
        <begin position="35"/>
        <end position="45"/>
    </location>
</feature>
<organism evidence="8 9">
    <name type="scientific">Coprinellus micaceus</name>
    <name type="common">Glistening ink-cap mushroom</name>
    <name type="synonym">Coprinus micaceus</name>
    <dbReference type="NCBI Taxonomy" id="71717"/>
    <lineage>
        <taxon>Eukaryota</taxon>
        <taxon>Fungi</taxon>
        <taxon>Dikarya</taxon>
        <taxon>Basidiomycota</taxon>
        <taxon>Agaricomycotina</taxon>
        <taxon>Agaricomycetes</taxon>
        <taxon>Agaricomycetidae</taxon>
        <taxon>Agaricales</taxon>
        <taxon>Agaricineae</taxon>
        <taxon>Psathyrellaceae</taxon>
        <taxon>Coprinellus</taxon>
    </lineage>
</organism>
<name>A0A4Y7SHU5_COPMI</name>
<dbReference type="EMBL" id="QPFP01000110">
    <property type="protein sequence ID" value="TEB21467.1"/>
    <property type="molecule type" value="Genomic_DNA"/>
</dbReference>
<dbReference type="SUPFAM" id="SSF64602">
    <property type="entry name" value="F1 ATPase inhibitor, IF1, C-terminal domain"/>
    <property type="match status" value="1"/>
</dbReference>
<evidence type="ECO:0000256" key="5">
    <source>
        <dbReference type="SAM" id="Coils"/>
    </source>
</evidence>
<evidence type="ECO:0000256" key="2">
    <source>
        <dbReference type="ARBA" id="ARBA00010901"/>
    </source>
</evidence>
<gene>
    <name evidence="8" type="ORF">FA13DRAFT_1799842</name>
    <name evidence="7" type="ORF">FA13DRAFT_1802223</name>
</gene>
<keyword evidence="9" id="KW-1185">Reference proteome</keyword>
<dbReference type="OrthoDB" id="5532350at2759"/>
<evidence type="ECO:0000313" key="8">
    <source>
        <dbReference type="EMBL" id="TEB21467.1"/>
    </source>
</evidence>
<dbReference type="GO" id="GO:0042030">
    <property type="term" value="F:ATPase inhibitor activity"/>
    <property type="evidence" value="ECO:0007669"/>
    <property type="project" value="InterPro"/>
</dbReference>
<comment type="similarity">
    <text evidence="2 4">Belongs to the ATPase inhibitor family.</text>
</comment>
<feature type="compositionally biased region" description="Low complexity" evidence="6">
    <location>
        <begin position="1"/>
        <end position="20"/>
    </location>
</feature>
<comment type="subcellular location">
    <subcellularLocation>
        <location evidence="1">Mitochondrion</location>
    </subcellularLocation>
</comment>
<protein>
    <recommendedName>
        <fullName evidence="4">ATPase inhibitor, mitochondrial</fullName>
    </recommendedName>
</protein>
<proteinExistence type="inferred from homology"/>
<dbReference type="EMBL" id="QPFP01000190">
    <property type="protein sequence ID" value="TEB19474.1"/>
    <property type="molecule type" value="Genomic_DNA"/>
</dbReference>
<dbReference type="Pfam" id="PF04568">
    <property type="entry name" value="IATP"/>
    <property type="match status" value="1"/>
</dbReference>
<feature type="coiled-coil region" evidence="5">
    <location>
        <begin position="53"/>
        <end position="83"/>
    </location>
</feature>
<dbReference type="Gene3D" id="1.20.5.500">
    <property type="entry name" value="Single helix bin"/>
    <property type="match status" value="1"/>
</dbReference>
<evidence type="ECO:0000313" key="9">
    <source>
        <dbReference type="Proteomes" id="UP000298030"/>
    </source>
</evidence>
<reference evidence="8 9" key="1">
    <citation type="journal article" date="2019" name="Nat. Ecol. Evol.">
        <title>Megaphylogeny resolves global patterns of mushroom evolution.</title>
        <authorList>
            <person name="Varga T."/>
            <person name="Krizsan K."/>
            <person name="Foldi C."/>
            <person name="Dima B."/>
            <person name="Sanchez-Garcia M."/>
            <person name="Sanchez-Ramirez S."/>
            <person name="Szollosi G.J."/>
            <person name="Szarkandi J.G."/>
            <person name="Papp V."/>
            <person name="Albert L."/>
            <person name="Andreopoulos W."/>
            <person name="Angelini C."/>
            <person name="Antonin V."/>
            <person name="Barry K.W."/>
            <person name="Bougher N.L."/>
            <person name="Buchanan P."/>
            <person name="Buyck B."/>
            <person name="Bense V."/>
            <person name="Catcheside P."/>
            <person name="Chovatia M."/>
            <person name="Cooper J."/>
            <person name="Damon W."/>
            <person name="Desjardin D."/>
            <person name="Finy P."/>
            <person name="Geml J."/>
            <person name="Haridas S."/>
            <person name="Hughes K."/>
            <person name="Justo A."/>
            <person name="Karasinski D."/>
            <person name="Kautmanova I."/>
            <person name="Kiss B."/>
            <person name="Kocsube S."/>
            <person name="Kotiranta H."/>
            <person name="LaButti K.M."/>
            <person name="Lechner B.E."/>
            <person name="Liimatainen K."/>
            <person name="Lipzen A."/>
            <person name="Lukacs Z."/>
            <person name="Mihaltcheva S."/>
            <person name="Morgado L.N."/>
            <person name="Niskanen T."/>
            <person name="Noordeloos M.E."/>
            <person name="Ohm R.A."/>
            <person name="Ortiz-Santana B."/>
            <person name="Ovrebo C."/>
            <person name="Racz N."/>
            <person name="Riley R."/>
            <person name="Savchenko A."/>
            <person name="Shiryaev A."/>
            <person name="Soop K."/>
            <person name="Spirin V."/>
            <person name="Szebenyi C."/>
            <person name="Tomsovsky M."/>
            <person name="Tulloss R.E."/>
            <person name="Uehling J."/>
            <person name="Grigoriev I.V."/>
            <person name="Vagvolgyi C."/>
            <person name="Papp T."/>
            <person name="Martin F.M."/>
            <person name="Miettinen O."/>
            <person name="Hibbett D.S."/>
            <person name="Nagy L.G."/>
        </authorList>
    </citation>
    <scope>NUCLEOTIDE SEQUENCE [LARGE SCALE GENOMIC DNA]</scope>
    <source>
        <strain evidence="8 9">FP101781</strain>
    </source>
</reference>
<comment type="function">
    <text evidence="4">Inhibits the enzyme activity of ATPase.</text>
</comment>
<keyword evidence="5" id="KW-0175">Coiled coil</keyword>
<dbReference type="STRING" id="71717.A0A4Y7SHU5"/>
<keyword evidence="3" id="KW-0496">Mitochondrion</keyword>
<comment type="caution">
    <text evidence="8">The sequence shown here is derived from an EMBL/GenBank/DDBJ whole genome shotgun (WGS) entry which is preliminary data.</text>
</comment>
<evidence type="ECO:0000256" key="1">
    <source>
        <dbReference type="ARBA" id="ARBA00004173"/>
    </source>
</evidence>
<evidence type="ECO:0000256" key="6">
    <source>
        <dbReference type="SAM" id="MobiDB-lite"/>
    </source>
</evidence>
<evidence type="ECO:0000256" key="3">
    <source>
        <dbReference type="ARBA" id="ARBA00023128"/>
    </source>
</evidence>
<evidence type="ECO:0000313" key="7">
    <source>
        <dbReference type="EMBL" id="TEB19474.1"/>
    </source>
</evidence>
<evidence type="ECO:0000256" key="4">
    <source>
        <dbReference type="RuleBase" id="RU368087"/>
    </source>
</evidence>
<dbReference type="GO" id="GO:0005739">
    <property type="term" value="C:mitochondrion"/>
    <property type="evidence" value="ECO:0007669"/>
    <property type="project" value="UniProtKB-SubCell"/>
</dbReference>
<accession>A0A4Y7SHU5</accession>
<dbReference type="Proteomes" id="UP000298030">
    <property type="component" value="Unassembled WGS sequence"/>
</dbReference>
<sequence>MLALRRAATAVSARRVATRAYSTGRTEGSVAESRGFNKKEKAHEDQYIRQHEADQLKKLRESIKDKHAELEKLKAAEAELAKKQS</sequence>
<dbReference type="AlphaFoldDB" id="A0A4Y7SHU5"/>
<dbReference type="InterPro" id="IPR007648">
    <property type="entry name" value="ATPase_inhibitor_mt"/>
</dbReference>